<gene>
    <name evidence="2" type="ORF">ACFQ4G_12840</name>
</gene>
<evidence type="ECO:0000256" key="1">
    <source>
        <dbReference type="SAM" id="Phobius"/>
    </source>
</evidence>
<evidence type="ECO:0000313" key="3">
    <source>
        <dbReference type="Proteomes" id="UP001597176"/>
    </source>
</evidence>
<reference evidence="3" key="1">
    <citation type="journal article" date="2019" name="Int. J. Syst. Evol. Microbiol.">
        <title>The Global Catalogue of Microorganisms (GCM) 10K type strain sequencing project: providing services to taxonomists for standard genome sequencing and annotation.</title>
        <authorList>
            <consortium name="The Broad Institute Genomics Platform"/>
            <consortium name="The Broad Institute Genome Sequencing Center for Infectious Disease"/>
            <person name="Wu L."/>
            <person name="Ma J."/>
        </authorList>
    </citation>
    <scope>NUCLEOTIDE SEQUENCE [LARGE SCALE GENOMIC DNA]</scope>
    <source>
        <strain evidence="3">CCUG 56108</strain>
    </source>
</reference>
<dbReference type="RefSeq" id="WP_238206096.1">
    <property type="nucleotide sequence ID" value="NZ_JBHTND010000016.1"/>
</dbReference>
<dbReference type="Proteomes" id="UP001597176">
    <property type="component" value="Unassembled WGS sequence"/>
</dbReference>
<keyword evidence="3" id="KW-1185">Reference proteome</keyword>
<protein>
    <recommendedName>
        <fullName evidence="4">MotA/TolQ/ExbB proton channel domain-containing protein</fullName>
    </recommendedName>
</protein>
<proteinExistence type="predicted"/>
<keyword evidence="1" id="KW-1133">Transmembrane helix</keyword>
<feature type="transmembrane region" description="Helical" evidence="1">
    <location>
        <begin position="46"/>
        <end position="66"/>
    </location>
</feature>
<sequence>MSSQSFRITLLLIAPVSAVYAMAFLKDAIRHMYDIVEDDSHISMTFSLLSIIFSTFFGLLVIYNLYSFKIGAIQDPDDLKDRLAMIEVAAGGFLGIIFETLFSGYKQASNPSASRTK</sequence>
<evidence type="ECO:0000313" key="2">
    <source>
        <dbReference type="EMBL" id="MFD1302458.1"/>
    </source>
</evidence>
<keyword evidence="1" id="KW-0812">Transmembrane</keyword>
<accession>A0ABW3X2K7</accession>
<organism evidence="2 3">
    <name type="scientific">Methylobacterium marchantiae</name>
    <dbReference type="NCBI Taxonomy" id="600331"/>
    <lineage>
        <taxon>Bacteria</taxon>
        <taxon>Pseudomonadati</taxon>
        <taxon>Pseudomonadota</taxon>
        <taxon>Alphaproteobacteria</taxon>
        <taxon>Hyphomicrobiales</taxon>
        <taxon>Methylobacteriaceae</taxon>
        <taxon>Methylobacterium</taxon>
    </lineage>
</organism>
<feature type="transmembrane region" description="Helical" evidence="1">
    <location>
        <begin position="86"/>
        <end position="105"/>
    </location>
</feature>
<feature type="transmembrane region" description="Helical" evidence="1">
    <location>
        <begin position="6"/>
        <end position="25"/>
    </location>
</feature>
<name>A0ABW3X2K7_9HYPH</name>
<evidence type="ECO:0008006" key="4">
    <source>
        <dbReference type="Google" id="ProtNLM"/>
    </source>
</evidence>
<dbReference type="EMBL" id="JBHTND010000016">
    <property type="protein sequence ID" value="MFD1302458.1"/>
    <property type="molecule type" value="Genomic_DNA"/>
</dbReference>
<keyword evidence="1" id="KW-0472">Membrane</keyword>
<comment type="caution">
    <text evidence="2">The sequence shown here is derived from an EMBL/GenBank/DDBJ whole genome shotgun (WGS) entry which is preliminary data.</text>
</comment>